<dbReference type="STRING" id="640938.TR210_2920"/>
<organism evidence="4 6">
    <name type="scientific">Trichococcus ilyis</name>
    <dbReference type="NCBI Taxonomy" id="640938"/>
    <lineage>
        <taxon>Bacteria</taxon>
        <taxon>Bacillati</taxon>
        <taxon>Bacillota</taxon>
        <taxon>Bacilli</taxon>
        <taxon>Lactobacillales</taxon>
        <taxon>Carnobacteriaceae</taxon>
        <taxon>Trichococcus</taxon>
    </lineage>
</organism>
<reference evidence="5 7" key="2">
    <citation type="submission" date="2016-10" db="EMBL/GenBank/DDBJ databases">
        <authorList>
            <person name="Varghese N."/>
            <person name="Submissions S."/>
        </authorList>
    </citation>
    <scope>NUCLEOTIDE SEQUENCE [LARGE SCALE GENOMIC DNA]</scope>
    <source>
        <strain evidence="5 7">DSM 22150</strain>
    </source>
</reference>
<keyword evidence="2" id="KW-1133">Transmembrane helix</keyword>
<feature type="domain" description="Polysaccharide biosynthesis protein CapD-like" evidence="3">
    <location>
        <begin position="288"/>
        <end position="569"/>
    </location>
</feature>
<keyword evidence="2" id="KW-0812">Transmembrane</keyword>
<reference evidence="4 6" key="1">
    <citation type="submission" date="2016-02" db="EMBL/GenBank/DDBJ databases">
        <authorList>
            <person name="Wen L."/>
            <person name="He K."/>
            <person name="Yang H."/>
        </authorList>
    </citation>
    <scope>NUCLEOTIDE SEQUENCE [LARGE SCALE GENOMIC DNA]</scope>
    <source>
        <strain evidence="4">Trichococcus_R210</strain>
    </source>
</reference>
<proteinExistence type="inferred from homology"/>
<evidence type="ECO:0000313" key="6">
    <source>
        <dbReference type="Proteomes" id="UP000076878"/>
    </source>
</evidence>
<evidence type="ECO:0000256" key="2">
    <source>
        <dbReference type="SAM" id="Phobius"/>
    </source>
</evidence>
<evidence type="ECO:0000313" key="4">
    <source>
        <dbReference type="EMBL" id="CZR10414.1"/>
    </source>
</evidence>
<accession>A0A143ZAK5</accession>
<dbReference type="CDD" id="cd05237">
    <property type="entry name" value="UDP_invert_4-6DH_SDR_e"/>
    <property type="match status" value="1"/>
</dbReference>
<evidence type="ECO:0000256" key="1">
    <source>
        <dbReference type="ARBA" id="ARBA00007430"/>
    </source>
</evidence>
<dbReference type="InterPro" id="IPR003869">
    <property type="entry name" value="Polysac_CapD-like"/>
</dbReference>
<keyword evidence="7" id="KW-1185">Reference proteome</keyword>
<comment type="similarity">
    <text evidence="1">Belongs to the polysaccharide synthase family.</text>
</comment>
<evidence type="ECO:0000313" key="7">
    <source>
        <dbReference type="Proteomes" id="UP000199280"/>
    </source>
</evidence>
<dbReference type="AlphaFoldDB" id="A0A143ZAK5"/>
<dbReference type="PANTHER" id="PTHR43318">
    <property type="entry name" value="UDP-N-ACETYLGLUCOSAMINE 4,6-DEHYDRATASE"/>
    <property type="match status" value="1"/>
</dbReference>
<dbReference type="Gene3D" id="3.40.50.720">
    <property type="entry name" value="NAD(P)-binding Rossmann-like Domain"/>
    <property type="match status" value="2"/>
</dbReference>
<dbReference type="InterPro" id="IPR036291">
    <property type="entry name" value="NAD(P)-bd_dom_sf"/>
</dbReference>
<evidence type="ECO:0000259" key="3">
    <source>
        <dbReference type="Pfam" id="PF02719"/>
    </source>
</evidence>
<feature type="transmembrane region" description="Helical" evidence="2">
    <location>
        <begin position="43"/>
        <end position="60"/>
    </location>
</feature>
<feature type="transmembrane region" description="Helical" evidence="2">
    <location>
        <begin position="81"/>
        <end position="99"/>
    </location>
</feature>
<dbReference type="Proteomes" id="UP000076878">
    <property type="component" value="Unassembled WGS sequence"/>
</dbReference>
<dbReference type="OrthoDB" id="9803111at2"/>
<dbReference type="PANTHER" id="PTHR43318:SF1">
    <property type="entry name" value="POLYSACCHARIDE BIOSYNTHESIS PROTEIN EPSC-RELATED"/>
    <property type="match status" value="1"/>
</dbReference>
<protein>
    <submittedName>
        <fullName evidence="5">CoA-binding domain-containing protein</fullName>
    </submittedName>
    <submittedName>
        <fullName evidence="4">Polysaccharide biosynthesis protein</fullName>
    </submittedName>
</protein>
<dbReference type="RefSeq" id="WP_068624957.1">
    <property type="nucleotide sequence ID" value="NZ_FJNB01000036.1"/>
</dbReference>
<gene>
    <name evidence="5" type="ORF">SAMN05216375_14612</name>
    <name evidence="4" type="ORF">TR210_2920</name>
</gene>
<dbReference type="EMBL" id="FJNB01000036">
    <property type="protein sequence ID" value="CZR10414.1"/>
    <property type="molecule type" value="Genomic_DNA"/>
</dbReference>
<sequence>MTLKLSRKQKSIVLILLDSFFIFVSAILAYWLIQTYIAPPNTFFYVMVSICIGSYIMLGLRSHLFARIVRYTSIYEVGKSTILMTASYAISALISLFFIKGISFRYIFLMYMFSLVFIPGSRVLWRFYHEWSDGKLRKSSLPAEKMVRTLVVGAGAGGSIFIDSILRQPSEIEIVGIVDGDRNKANSRLFDIPVVGTKEDIPELVKEFAIDQVTIAIPSLKPTELEAILEYCNQANVKVNQMPRIEDVLKGKLTVSRLRNIDVVDLLGREEVQLDRTKIAEQLENEVVLVSGAGGSIGSEICRQIAKFGPKKLILLGHGENSIYLIDKELKNLYGRTIEIIPVIADIQDRDRIFQVMENYKPDHVFHAAAHKHVPLMEYNPHEAIKNNVHGSKNMAEAAKAAGVKSFVMISTDKAVRPTNVMGSTKRIAEMLVTSLNEPGKTKFAAVRFGNVLGSRGSVIPVFKEQIENGGPVTVTDMRMIRYFMTIPEASRLVLQAGVLAKGGEIFILDMGEPVKISDLARKMIKLSGYTEAEIPIVESGIRPGEKLYEELLVDGQLSDNRVFEKIFVGNATKYDRKEVLKFVESLEGLGNDKLRDEVIAFANEYV</sequence>
<dbReference type="Proteomes" id="UP000199280">
    <property type="component" value="Unassembled WGS sequence"/>
</dbReference>
<dbReference type="Pfam" id="PF02719">
    <property type="entry name" value="Polysacc_synt_2"/>
    <property type="match status" value="1"/>
</dbReference>
<feature type="transmembrane region" description="Helical" evidence="2">
    <location>
        <begin position="12"/>
        <end position="31"/>
    </location>
</feature>
<dbReference type="InterPro" id="IPR051203">
    <property type="entry name" value="Polysaccharide_Synthase-Rel"/>
</dbReference>
<name>A0A143ZAK5_9LACT</name>
<dbReference type="EMBL" id="FNYT01000046">
    <property type="protein sequence ID" value="SEJ95796.1"/>
    <property type="molecule type" value="Genomic_DNA"/>
</dbReference>
<dbReference type="Pfam" id="PF13727">
    <property type="entry name" value="CoA_binding_3"/>
    <property type="match status" value="1"/>
</dbReference>
<evidence type="ECO:0000313" key="5">
    <source>
        <dbReference type="EMBL" id="SEJ95796.1"/>
    </source>
</evidence>
<dbReference type="SUPFAM" id="SSF51735">
    <property type="entry name" value="NAD(P)-binding Rossmann-fold domains"/>
    <property type="match status" value="2"/>
</dbReference>
<keyword evidence="2" id="KW-0472">Membrane</keyword>